<keyword evidence="1" id="KW-0812">Transmembrane</keyword>
<evidence type="ECO:0000256" key="1">
    <source>
        <dbReference type="SAM" id="Phobius"/>
    </source>
</evidence>
<gene>
    <name evidence="2" type="ORF">NQ314_018163</name>
</gene>
<feature type="transmembrane region" description="Helical" evidence="1">
    <location>
        <begin position="74"/>
        <end position="103"/>
    </location>
</feature>
<dbReference type="SUPFAM" id="SSF103473">
    <property type="entry name" value="MFS general substrate transporter"/>
    <property type="match status" value="1"/>
</dbReference>
<evidence type="ECO:0000313" key="2">
    <source>
        <dbReference type="EMBL" id="KAJ8929173.1"/>
    </source>
</evidence>
<comment type="caution">
    <text evidence="2">The sequence shown here is derived from an EMBL/GenBank/DDBJ whole genome shotgun (WGS) entry which is preliminary data.</text>
</comment>
<feature type="transmembrane region" description="Helical" evidence="1">
    <location>
        <begin position="141"/>
        <end position="158"/>
    </location>
</feature>
<keyword evidence="1" id="KW-1133">Transmembrane helix</keyword>
<dbReference type="InterPro" id="IPR036259">
    <property type="entry name" value="MFS_trans_sf"/>
</dbReference>
<feature type="transmembrane region" description="Helical" evidence="1">
    <location>
        <begin position="165"/>
        <end position="189"/>
    </location>
</feature>
<protein>
    <submittedName>
        <fullName evidence="2">Uncharacterized protein</fullName>
    </submittedName>
</protein>
<evidence type="ECO:0000313" key="3">
    <source>
        <dbReference type="Proteomes" id="UP001162156"/>
    </source>
</evidence>
<dbReference type="AlphaFoldDB" id="A0AAV8WRN2"/>
<dbReference type="InterPro" id="IPR050327">
    <property type="entry name" value="Proton-linked_MCT"/>
</dbReference>
<dbReference type="PANTHER" id="PTHR11360">
    <property type="entry name" value="MONOCARBOXYLATE TRANSPORTER"/>
    <property type="match status" value="1"/>
</dbReference>
<feature type="transmembrane region" description="Helical" evidence="1">
    <location>
        <begin position="115"/>
        <end position="135"/>
    </location>
</feature>
<proteinExistence type="predicted"/>
<sequence>MSTNNKLAAPVPRIFHLAPSLEVLPELEENCPENGKLAKPQIIDRTFQGRESILSSMISLCVEETKPNIPDGGWGWFVVLAAFYINMVSEGIIFTFGLLYIVFLNEFGASKSATSWIGSLFMAVPLLSGVMYVTFGVIGGLGKGLTYVTAVVSLAFLVREKRTFVLGLAASGAGFGTIVFSPLSTFLLFEFGGGVRC</sequence>
<dbReference type="EMBL" id="JANEYF010005099">
    <property type="protein sequence ID" value="KAJ8929173.1"/>
    <property type="molecule type" value="Genomic_DNA"/>
</dbReference>
<keyword evidence="1" id="KW-0472">Membrane</keyword>
<dbReference type="GO" id="GO:0008028">
    <property type="term" value="F:monocarboxylic acid transmembrane transporter activity"/>
    <property type="evidence" value="ECO:0007669"/>
    <property type="project" value="TreeGrafter"/>
</dbReference>
<dbReference type="Proteomes" id="UP001162156">
    <property type="component" value="Unassembled WGS sequence"/>
</dbReference>
<reference evidence="2" key="1">
    <citation type="journal article" date="2023" name="Insect Mol. Biol.">
        <title>Genome sequencing provides insights into the evolution of gene families encoding plant cell wall-degrading enzymes in longhorned beetles.</title>
        <authorList>
            <person name="Shin N.R."/>
            <person name="Okamura Y."/>
            <person name="Kirsch R."/>
            <person name="Pauchet Y."/>
        </authorList>
    </citation>
    <scope>NUCLEOTIDE SEQUENCE</scope>
    <source>
        <strain evidence="2">RBIC_L_NR</strain>
    </source>
</reference>
<accession>A0AAV8WRN2</accession>
<organism evidence="2 3">
    <name type="scientific">Rhamnusium bicolor</name>
    <dbReference type="NCBI Taxonomy" id="1586634"/>
    <lineage>
        <taxon>Eukaryota</taxon>
        <taxon>Metazoa</taxon>
        <taxon>Ecdysozoa</taxon>
        <taxon>Arthropoda</taxon>
        <taxon>Hexapoda</taxon>
        <taxon>Insecta</taxon>
        <taxon>Pterygota</taxon>
        <taxon>Neoptera</taxon>
        <taxon>Endopterygota</taxon>
        <taxon>Coleoptera</taxon>
        <taxon>Polyphaga</taxon>
        <taxon>Cucujiformia</taxon>
        <taxon>Chrysomeloidea</taxon>
        <taxon>Cerambycidae</taxon>
        <taxon>Lepturinae</taxon>
        <taxon>Rhagiini</taxon>
        <taxon>Rhamnusium</taxon>
    </lineage>
</organism>
<name>A0AAV8WRN2_9CUCU</name>
<keyword evidence="3" id="KW-1185">Reference proteome</keyword>
<dbReference type="PANTHER" id="PTHR11360:SF111">
    <property type="entry name" value="CHASKI, ISOFORM A"/>
    <property type="match status" value="1"/>
</dbReference>